<sequence length="149" mass="16989">MSIEKIVDEIEKHVIDISLKLNHEFGSELENKLSSNQQLMLFLVGRKDIKHVKDLAYFMNVSASAISQMAAKLEQMDLIIREVDKNNRRNTVLTLGPEGKSLLNQMEENRSAITNKYLSQLTETDLLNIRDVLNKLNHIIGKTQKGETP</sequence>
<dbReference type="Pfam" id="PF01047">
    <property type="entry name" value="MarR"/>
    <property type="match status" value="1"/>
</dbReference>
<dbReference type="Proteomes" id="UP000198571">
    <property type="component" value="Unassembled WGS sequence"/>
</dbReference>
<dbReference type="InterPro" id="IPR000835">
    <property type="entry name" value="HTH_MarR-typ"/>
</dbReference>
<dbReference type="InterPro" id="IPR036388">
    <property type="entry name" value="WH-like_DNA-bd_sf"/>
</dbReference>
<dbReference type="GO" id="GO:0003677">
    <property type="term" value="F:DNA binding"/>
    <property type="evidence" value="ECO:0007669"/>
    <property type="project" value="UniProtKB-KW"/>
</dbReference>
<name>A0A1H9T7Z3_9BACI</name>
<evidence type="ECO:0000313" key="5">
    <source>
        <dbReference type="EMBL" id="SER93256.1"/>
    </source>
</evidence>
<dbReference type="SMART" id="SM00347">
    <property type="entry name" value="HTH_MARR"/>
    <property type="match status" value="1"/>
</dbReference>
<evidence type="ECO:0000313" key="6">
    <source>
        <dbReference type="Proteomes" id="UP000198571"/>
    </source>
</evidence>
<dbReference type="SUPFAM" id="SSF46785">
    <property type="entry name" value="Winged helix' DNA-binding domain"/>
    <property type="match status" value="1"/>
</dbReference>
<organism evidence="5 6">
    <name type="scientific">Salipaludibacillus aurantiacus</name>
    <dbReference type="NCBI Taxonomy" id="1601833"/>
    <lineage>
        <taxon>Bacteria</taxon>
        <taxon>Bacillati</taxon>
        <taxon>Bacillota</taxon>
        <taxon>Bacilli</taxon>
        <taxon>Bacillales</taxon>
        <taxon>Bacillaceae</taxon>
    </lineage>
</organism>
<evidence type="ECO:0000256" key="2">
    <source>
        <dbReference type="ARBA" id="ARBA00023125"/>
    </source>
</evidence>
<dbReference type="PROSITE" id="PS50995">
    <property type="entry name" value="HTH_MARR_2"/>
    <property type="match status" value="1"/>
</dbReference>
<reference evidence="6" key="1">
    <citation type="submission" date="2016-10" db="EMBL/GenBank/DDBJ databases">
        <authorList>
            <person name="Varghese N."/>
            <person name="Submissions S."/>
        </authorList>
    </citation>
    <scope>NUCLEOTIDE SEQUENCE [LARGE SCALE GENOMIC DNA]</scope>
    <source>
        <strain evidence="6">S9</strain>
    </source>
</reference>
<proteinExistence type="predicted"/>
<keyword evidence="3" id="KW-0804">Transcription</keyword>
<dbReference type="GO" id="GO:0003700">
    <property type="term" value="F:DNA-binding transcription factor activity"/>
    <property type="evidence" value="ECO:0007669"/>
    <property type="project" value="InterPro"/>
</dbReference>
<dbReference type="PANTHER" id="PTHR42756">
    <property type="entry name" value="TRANSCRIPTIONAL REGULATOR, MARR"/>
    <property type="match status" value="1"/>
</dbReference>
<dbReference type="EMBL" id="FOGT01000005">
    <property type="protein sequence ID" value="SER93256.1"/>
    <property type="molecule type" value="Genomic_DNA"/>
</dbReference>
<dbReference type="Gene3D" id="1.10.10.10">
    <property type="entry name" value="Winged helix-like DNA-binding domain superfamily/Winged helix DNA-binding domain"/>
    <property type="match status" value="1"/>
</dbReference>
<protein>
    <submittedName>
        <fullName evidence="5">DNA-binding transcriptional regulator, MarR family</fullName>
    </submittedName>
</protein>
<keyword evidence="1" id="KW-0805">Transcription regulation</keyword>
<dbReference type="STRING" id="1601833.SAMN05518684_105168"/>
<keyword evidence="2 5" id="KW-0238">DNA-binding</keyword>
<dbReference type="AlphaFoldDB" id="A0A1H9T7Z3"/>
<dbReference type="RefSeq" id="WP_093049898.1">
    <property type="nucleotide sequence ID" value="NZ_FOGT01000005.1"/>
</dbReference>
<dbReference type="InterPro" id="IPR036390">
    <property type="entry name" value="WH_DNA-bd_sf"/>
</dbReference>
<gene>
    <name evidence="5" type="ORF">SAMN05518684_105168</name>
</gene>
<evidence type="ECO:0000256" key="1">
    <source>
        <dbReference type="ARBA" id="ARBA00023015"/>
    </source>
</evidence>
<keyword evidence="6" id="KW-1185">Reference proteome</keyword>
<evidence type="ECO:0000259" key="4">
    <source>
        <dbReference type="PROSITE" id="PS50995"/>
    </source>
</evidence>
<accession>A0A1H9T7Z3</accession>
<dbReference type="OrthoDB" id="2355600at2"/>
<evidence type="ECO:0000256" key="3">
    <source>
        <dbReference type="ARBA" id="ARBA00023163"/>
    </source>
</evidence>
<feature type="domain" description="HTH marR-type" evidence="4">
    <location>
        <begin position="1"/>
        <end position="138"/>
    </location>
</feature>
<dbReference type="PANTHER" id="PTHR42756:SF1">
    <property type="entry name" value="TRANSCRIPTIONAL REPRESSOR OF EMRAB OPERON"/>
    <property type="match status" value="1"/>
</dbReference>